<dbReference type="Proteomes" id="UP001494902">
    <property type="component" value="Unassembled WGS sequence"/>
</dbReference>
<feature type="compositionally biased region" description="Low complexity" evidence="1">
    <location>
        <begin position="1"/>
        <end position="15"/>
    </location>
</feature>
<keyword evidence="3" id="KW-1185">Reference proteome</keyword>
<protein>
    <submittedName>
        <fullName evidence="2">Uncharacterized protein</fullName>
    </submittedName>
</protein>
<dbReference type="EMBL" id="JBEDNQ010000005">
    <property type="protein sequence ID" value="MEQ3551727.1"/>
    <property type="molecule type" value="Genomic_DNA"/>
</dbReference>
<evidence type="ECO:0000256" key="1">
    <source>
        <dbReference type="SAM" id="MobiDB-lite"/>
    </source>
</evidence>
<organism evidence="2 3">
    <name type="scientific">Pseudonocardia nematodicida</name>
    <dbReference type="NCBI Taxonomy" id="1206997"/>
    <lineage>
        <taxon>Bacteria</taxon>
        <taxon>Bacillati</taxon>
        <taxon>Actinomycetota</taxon>
        <taxon>Actinomycetes</taxon>
        <taxon>Pseudonocardiales</taxon>
        <taxon>Pseudonocardiaceae</taxon>
        <taxon>Pseudonocardia</taxon>
    </lineage>
</organism>
<evidence type="ECO:0000313" key="3">
    <source>
        <dbReference type="Proteomes" id="UP001494902"/>
    </source>
</evidence>
<dbReference type="RefSeq" id="WP_349298797.1">
    <property type="nucleotide sequence ID" value="NZ_JBEDNQ010000005.1"/>
</dbReference>
<proteinExistence type="predicted"/>
<accession>A0ABV1KB76</accession>
<name>A0ABV1KB76_9PSEU</name>
<feature type="region of interest" description="Disordered" evidence="1">
    <location>
        <begin position="1"/>
        <end position="30"/>
    </location>
</feature>
<reference evidence="2 3" key="1">
    <citation type="submission" date="2024-03" db="EMBL/GenBank/DDBJ databases">
        <title>Draft genome sequence of Pseudonocardia nematodicida JCM 31783.</title>
        <authorList>
            <person name="Butdee W."/>
            <person name="Duangmal K."/>
        </authorList>
    </citation>
    <scope>NUCLEOTIDE SEQUENCE [LARGE SCALE GENOMIC DNA]</scope>
    <source>
        <strain evidence="2 3">JCM 31783</strain>
    </source>
</reference>
<evidence type="ECO:0000313" key="2">
    <source>
        <dbReference type="EMBL" id="MEQ3551727.1"/>
    </source>
</evidence>
<sequence length="51" mass="5277">MSIARTSSRTPSTASKPGPANPPAPSGTFVAPRADELAAFLDGVLVEQPRR</sequence>
<comment type="caution">
    <text evidence="2">The sequence shown here is derived from an EMBL/GenBank/DDBJ whole genome shotgun (WGS) entry which is preliminary data.</text>
</comment>
<gene>
    <name evidence="2" type="ORF">WIS52_14735</name>
</gene>